<dbReference type="PANTHER" id="PTHR43040">
    <property type="entry name" value="RIBONUCLEASE D"/>
    <property type="match status" value="1"/>
</dbReference>
<dbReference type="OrthoDB" id="26838at2759"/>
<dbReference type="AlphaFoldDB" id="A0A6A6FA53"/>
<feature type="domain" description="3'-5' exonuclease" evidence="1">
    <location>
        <begin position="34"/>
        <end position="165"/>
    </location>
</feature>
<dbReference type="InterPro" id="IPR002562">
    <property type="entry name" value="3'-5'_exonuclease_dom"/>
</dbReference>
<accession>A0A6A6FA53</accession>
<name>A0A6A6FA53_9PEZI</name>
<dbReference type="Pfam" id="PF01612">
    <property type="entry name" value="DNA_pol_A_exo1"/>
    <property type="match status" value="1"/>
</dbReference>
<protein>
    <recommendedName>
        <fullName evidence="1">3'-5' exonuclease domain-containing protein</fullName>
    </recommendedName>
</protein>
<evidence type="ECO:0000313" key="2">
    <source>
        <dbReference type="EMBL" id="KAF2210300.1"/>
    </source>
</evidence>
<dbReference type="EMBL" id="ML992682">
    <property type="protein sequence ID" value="KAF2210300.1"/>
    <property type="molecule type" value="Genomic_DNA"/>
</dbReference>
<evidence type="ECO:0000259" key="1">
    <source>
        <dbReference type="Pfam" id="PF01612"/>
    </source>
</evidence>
<gene>
    <name evidence="2" type="ORF">CERZMDRAFT_99712</name>
</gene>
<dbReference type="GO" id="GO:0003676">
    <property type="term" value="F:nucleic acid binding"/>
    <property type="evidence" value="ECO:0007669"/>
    <property type="project" value="InterPro"/>
</dbReference>
<dbReference type="SUPFAM" id="SSF53098">
    <property type="entry name" value="Ribonuclease H-like"/>
    <property type="match status" value="1"/>
</dbReference>
<dbReference type="Gene3D" id="3.30.420.10">
    <property type="entry name" value="Ribonuclease H-like superfamily/Ribonuclease H"/>
    <property type="match status" value="1"/>
</dbReference>
<keyword evidence="3" id="KW-1185">Reference proteome</keyword>
<dbReference type="InterPro" id="IPR012337">
    <property type="entry name" value="RNaseH-like_sf"/>
</dbReference>
<evidence type="ECO:0000313" key="3">
    <source>
        <dbReference type="Proteomes" id="UP000799539"/>
    </source>
</evidence>
<reference evidence="2" key="1">
    <citation type="journal article" date="2020" name="Stud. Mycol.">
        <title>101 Dothideomycetes genomes: a test case for predicting lifestyles and emergence of pathogens.</title>
        <authorList>
            <person name="Haridas S."/>
            <person name="Albert R."/>
            <person name="Binder M."/>
            <person name="Bloem J."/>
            <person name="Labutti K."/>
            <person name="Salamov A."/>
            <person name="Andreopoulos B."/>
            <person name="Baker S."/>
            <person name="Barry K."/>
            <person name="Bills G."/>
            <person name="Bluhm B."/>
            <person name="Cannon C."/>
            <person name="Castanera R."/>
            <person name="Culley D."/>
            <person name="Daum C."/>
            <person name="Ezra D."/>
            <person name="Gonzalez J."/>
            <person name="Henrissat B."/>
            <person name="Kuo A."/>
            <person name="Liang C."/>
            <person name="Lipzen A."/>
            <person name="Lutzoni F."/>
            <person name="Magnuson J."/>
            <person name="Mondo S."/>
            <person name="Nolan M."/>
            <person name="Ohm R."/>
            <person name="Pangilinan J."/>
            <person name="Park H.-J."/>
            <person name="Ramirez L."/>
            <person name="Alfaro M."/>
            <person name="Sun H."/>
            <person name="Tritt A."/>
            <person name="Yoshinaga Y."/>
            <person name="Zwiers L.-H."/>
            <person name="Turgeon B."/>
            <person name="Goodwin S."/>
            <person name="Spatafora J."/>
            <person name="Crous P."/>
            <person name="Grigoriev I."/>
        </authorList>
    </citation>
    <scope>NUCLEOTIDE SEQUENCE</scope>
    <source>
        <strain evidence="2">SCOH1-5</strain>
    </source>
</reference>
<dbReference type="InterPro" id="IPR036397">
    <property type="entry name" value="RNaseH_sf"/>
</dbReference>
<dbReference type="GO" id="GO:0008408">
    <property type="term" value="F:3'-5' exonuclease activity"/>
    <property type="evidence" value="ECO:0007669"/>
    <property type="project" value="InterPro"/>
</dbReference>
<proteinExistence type="predicted"/>
<organism evidence="2 3">
    <name type="scientific">Cercospora zeae-maydis SCOH1-5</name>
    <dbReference type="NCBI Taxonomy" id="717836"/>
    <lineage>
        <taxon>Eukaryota</taxon>
        <taxon>Fungi</taxon>
        <taxon>Dikarya</taxon>
        <taxon>Ascomycota</taxon>
        <taxon>Pezizomycotina</taxon>
        <taxon>Dothideomycetes</taxon>
        <taxon>Dothideomycetidae</taxon>
        <taxon>Mycosphaerellales</taxon>
        <taxon>Mycosphaerellaceae</taxon>
        <taxon>Cercospora</taxon>
    </lineage>
</organism>
<dbReference type="GO" id="GO:0006139">
    <property type="term" value="P:nucleobase-containing compound metabolic process"/>
    <property type="evidence" value="ECO:0007669"/>
    <property type="project" value="InterPro"/>
</dbReference>
<dbReference type="PANTHER" id="PTHR43040:SF1">
    <property type="entry name" value="RIBONUCLEASE D"/>
    <property type="match status" value="1"/>
</dbReference>
<sequence>MALSNLHSLTAALPSLRLEDRTAPQVACEGQIHFVQTAEDVKSMVHRLFSVASGSQALYMDSEGVNLSRHGTISLLQVWDPLQKAAFLLDVYTLGSQAFTEKDSDGKTLKALLECAEIKKCWFDARNDADALYALFNVRLAGVVDIQLMEVASRVGPRHVLCSLAACIKQEQPLLGAALRLWQETKDQVASMFDP</sequence>
<dbReference type="Proteomes" id="UP000799539">
    <property type="component" value="Unassembled WGS sequence"/>
</dbReference>